<evidence type="ECO:0000256" key="1">
    <source>
        <dbReference type="SAM" id="Phobius"/>
    </source>
</evidence>
<name>A0AAR2IY06_PYGNA</name>
<keyword evidence="3" id="KW-1185">Reference proteome</keyword>
<accession>A0AAR2IY06</accession>
<dbReference type="AlphaFoldDB" id="A0AAR2IY06"/>
<keyword evidence="1" id="KW-1133">Transmembrane helix</keyword>
<dbReference type="PANTHER" id="PTHR33444:SF2">
    <property type="entry name" value="MARVEL DOMAIN-CONTAINING PROTEIN"/>
    <property type="match status" value="1"/>
</dbReference>
<reference evidence="2" key="3">
    <citation type="submission" date="2025-09" db="UniProtKB">
        <authorList>
            <consortium name="Ensembl"/>
        </authorList>
    </citation>
    <scope>IDENTIFICATION</scope>
</reference>
<organism evidence="2 3">
    <name type="scientific">Pygocentrus nattereri</name>
    <name type="common">Red-bellied piranha</name>
    <dbReference type="NCBI Taxonomy" id="42514"/>
    <lineage>
        <taxon>Eukaryota</taxon>
        <taxon>Metazoa</taxon>
        <taxon>Chordata</taxon>
        <taxon>Craniata</taxon>
        <taxon>Vertebrata</taxon>
        <taxon>Euteleostomi</taxon>
        <taxon>Actinopterygii</taxon>
        <taxon>Neopterygii</taxon>
        <taxon>Teleostei</taxon>
        <taxon>Ostariophysi</taxon>
        <taxon>Characiformes</taxon>
        <taxon>Characoidei</taxon>
        <taxon>Pygocentrus</taxon>
    </lineage>
</organism>
<evidence type="ECO:0000313" key="2">
    <source>
        <dbReference type="Ensembl" id="ENSPNAP00000044623.1"/>
    </source>
</evidence>
<dbReference type="Proteomes" id="UP001501920">
    <property type="component" value="Chromosome 2"/>
</dbReference>
<dbReference type="GeneTree" id="ENSGT00940000165960"/>
<keyword evidence="1" id="KW-0472">Membrane</keyword>
<feature type="transmembrane region" description="Helical" evidence="1">
    <location>
        <begin position="134"/>
        <end position="163"/>
    </location>
</feature>
<feature type="transmembrane region" description="Helical" evidence="1">
    <location>
        <begin position="86"/>
        <end position="114"/>
    </location>
</feature>
<feature type="transmembrane region" description="Helical" evidence="1">
    <location>
        <begin position="54"/>
        <end position="74"/>
    </location>
</feature>
<dbReference type="InterPro" id="IPR040350">
    <property type="entry name" value="TMEM272"/>
</dbReference>
<dbReference type="Ensembl" id="ENSPNAT00000072934.1">
    <property type="protein sequence ID" value="ENSPNAP00000044623.1"/>
    <property type="gene ID" value="ENSPNAG00000031784.1"/>
</dbReference>
<protein>
    <submittedName>
        <fullName evidence="2">Uncharacterized protein</fullName>
    </submittedName>
</protein>
<reference evidence="2" key="2">
    <citation type="submission" date="2025-08" db="UniProtKB">
        <authorList>
            <consortium name="Ensembl"/>
        </authorList>
    </citation>
    <scope>IDENTIFICATION</scope>
</reference>
<dbReference type="RefSeq" id="XP_037391488.1">
    <property type="nucleotide sequence ID" value="XM_037535591.1"/>
</dbReference>
<evidence type="ECO:0000313" key="3">
    <source>
        <dbReference type="Proteomes" id="UP001501920"/>
    </source>
</evidence>
<sequence length="176" mass="19762">MESQQLLAQMYNAHTQNVTGIVFSKLFLVAVPIIQIAISVVYLHDCPQQTYIPLYMIVSGVFGLLLGILSCLSCPKPNHNGGLYVLTYLCSVWNSLVTLFLFCWLIAGSVWIYSIYPANYNKTRTGQPYCNKTLYLSAFWTTTLVYILLAGLMVGVFCVVLCMCCSKQENTQREQA</sequence>
<keyword evidence="1" id="KW-0812">Transmembrane</keyword>
<feature type="transmembrane region" description="Helical" evidence="1">
    <location>
        <begin position="21"/>
        <end position="42"/>
    </location>
</feature>
<reference evidence="2 3" key="1">
    <citation type="submission" date="2020-10" db="EMBL/GenBank/DDBJ databases">
        <title>Pygocentrus nattereri (red-bellied piranha) genome, fPygNat1, primary haplotype.</title>
        <authorList>
            <person name="Myers G."/>
            <person name="Meyer A."/>
            <person name="Karagic N."/>
            <person name="Pippel M."/>
            <person name="Winkler S."/>
            <person name="Tracey A."/>
            <person name="Wood J."/>
            <person name="Formenti G."/>
            <person name="Howe K."/>
            <person name="Fedrigo O."/>
            <person name="Jarvis E.D."/>
        </authorList>
    </citation>
    <scope>NUCLEOTIDE SEQUENCE [LARGE SCALE GENOMIC DNA]</scope>
</reference>
<dbReference type="PANTHER" id="PTHR33444">
    <property type="entry name" value="SI:DKEY-19B23.12-RELATED"/>
    <property type="match status" value="1"/>
</dbReference>
<dbReference type="GeneID" id="119262630"/>
<proteinExistence type="predicted"/>